<evidence type="ECO:0000313" key="2">
    <source>
        <dbReference type="Proteomes" id="UP000005730"/>
    </source>
</evidence>
<dbReference type="RefSeq" id="WP_006582731.1">
    <property type="nucleotide sequence ID" value="NZ_CM001377.1"/>
</dbReference>
<accession>H0UMU5</accession>
<gene>
    <name evidence="1" type="ORF">TheveDRAFT_0051</name>
</gene>
<dbReference type="EMBL" id="CM001377">
    <property type="protein sequence ID" value="EHM09240.1"/>
    <property type="molecule type" value="Genomic_DNA"/>
</dbReference>
<dbReference type="Proteomes" id="UP000005730">
    <property type="component" value="Chromosome"/>
</dbReference>
<reference evidence="1 2" key="1">
    <citation type="submission" date="2011-10" db="EMBL/GenBank/DDBJ databases">
        <title>The Noncontiguous Finished genome of Thermanaerovibrio velox DSM 12556.</title>
        <authorList>
            <consortium name="US DOE Joint Genome Institute (JGI-PGF)"/>
            <person name="Lucas S."/>
            <person name="Copeland A."/>
            <person name="Lapidus A."/>
            <person name="Glavina del Rio T."/>
            <person name="Dalin E."/>
            <person name="Tice H."/>
            <person name="Bruce D."/>
            <person name="Goodwin L."/>
            <person name="Pitluck S."/>
            <person name="Peters L."/>
            <person name="Mikhailova N."/>
            <person name="Teshima H."/>
            <person name="Kyrpides N."/>
            <person name="Mavromatis K."/>
            <person name="Ivanova N."/>
            <person name="Markowitz V."/>
            <person name="Cheng J.-F."/>
            <person name="Hugenholtz P."/>
            <person name="Woyke T."/>
            <person name="Wu D."/>
            <person name="Spring S."/>
            <person name="Brambilla E.-M."/>
            <person name="Klenk H.-P."/>
            <person name="Eisen J.A."/>
        </authorList>
    </citation>
    <scope>NUCLEOTIDE SEQUENCE [LARGE SCALE GENOMIC DNA]</scope>
    <source>
        <strain evidence="1 2">DSM 12556</strain>
    </source>
</reference>
<dbReference type="HOGENOM" id="CLU_622452_0_0_0"/>
<proteinExistence type="predicted"/>
<dbReference type="STRING" id="926567.TheveDRAFT_0051"/>
<evidence type="ECO:0000313" key="1">
    <source>
        <dbReference type="EMBL" id="EHM09240.1"/>
    </source>
</evidence>
<protein>
    <submittedName>
        <fullName evidence="1">Uncharacterized protein</fullName>
    </submittedName>
</protein>
<dbReference type="OrthoDB" id="1835735at2"/>
<organism evidence="1 2">
    <name type="scientific">Thermanaerovibrio velox DSM 12556</name>
    <dbReference type="NCBI Taxonomy" id="926567"/>
    <lineage>
        <taxon>Bacteria</taxon>
        <taxon>Thermotogati</taxon>
        <taxon>Synergistota</taxon>
        <taxon>Synergistia</taxon>
        <taxon>Synergistales</taxon>
        <taxon>Synergistaceae</taxon>
        <taxon>Thermanaerovibrio</taxon>
    </lineage>
</organism>
<sequence>MKRRVVVFYEHFAREYDTCKMIKNKLENTGEFIVEIFSIAFEYCSALAYARDNKTDILVMPWLYTLGDYKLCLPFLVFNSDMIIFNLHHEQVSSPMSERANLGKDLFVSNRVFHVVWGDLFESKLLSLGIPNNIIFKVGYLRGDAGRYFHGGERNKVRSELAMEFGLDPQKRWILFAENRDTKMINNKELSHLLRMGYDKEDVLGYVDIKIKSLKKTFDDFSSLPDSFFENNEIIYRMHPGMLFVDEIKKMKWFNRIKVINSYSIYKWLSAVDVNVVWNSTSIFESDAMGVLSLRYDPLNLPSKYLAYGLDLYPVISSIGQVDCLPGGFANKGCGIYSKFIGAVDSKSFDRLVDYFYLALNKNNICRNNEICVLDDFMMFLTKKYLFELLAGLFSKFRILSIFKYPKTAYKLRDDIPSNPMLPSLRSIIHLLFELYILKQ</sequence>
<dbReference type="AlphaFoldDB" id="H0UMU5"/>
<dbReference type="eggNOG" id="ENOG5033XD5">
    <property type="taxonomic scope" value="Bacteria"/>
</dbReference>
<name>H0UMU5_9BACT</name>
<keyword evidence="2" id="KW-1185">Reference proteome</keyword>